<dbReference type="GO" id="GO:0032259">
    <property type="term" value="P:methylation"/>
    <property type="evidence" value="ECO:0007669"/>
    <property type="project" value="UniProtKB-KW"/>
</dbReference>
<evidence type="ECO:0000313" key="4">
    <source>
        <dbReference type="EMBL" id="QPC84651.1"/>
    </source>
</evidence>
<dbReference type="RefSeq" id="WP_195172714.1">
    <property type="nucleotide sequence ID" value="NZ_CP062983.1"/>
</dbReference>
<evidence type="ECO:0000256" key="2">
    <source>
        <dbReference type="ARBA" id="ARBA00033753"/>
    </source>
</evidence>
<keyword evidence="4" id="KW-0489">Methyltransferase</keyword>
<proteinExistence type="inferred from homology"/>
<feature type="domain" description="TsaA-like" evidence="3">
    <location>
        <begin position="6"/>
        <end position="135"/>
    </location>
</feature>
<dbReference type="InterPro" id="IPR023370">
    <property type="entry name" value="TrmO-like_N"/>
</dbReference>
<gene>
    <name evidence="4" type="ORF">G4Y79_09820</name>
</gene>
<dbReference type="Proteomes" id="UP000594468">
    <property type="component" value="Chromosome"/>
</dbReference>
<dbReference type="PANTHER" id="PTHR12818">
    <property type="entry name" value="TRNA (ADENINE(37)-N6)-METHYLTRANSFERASE"/>
    <property type="match status" value="1"/>
</dbReference>
<dbReference type="SUPFAM" id="SSF118196">
    <property type="entry name" value="YaeB-like"/>
    <property type="match status" value="1"/>
</dbReference>
<evidence type="ECO:0000256" key="1">
    <source>
        <dbReference type="ARBA" id="ARBA00022691"/>
    </source>
</evidence>
<evidence type="ECO:0000313" key="5">
    <source>
        <dbReference type="Proteomes" id="UP000594468"/>
    </source>
</evidence>
<organism evidence="4 5">
    <name type="scientific">Phototrophicus methaneseepsis</name>
    <dbReference type="NCBI Taxonomy" id="2710758"/>
    <lineage>
        <taxon>Bacteria</taxon>
        <taxon>Bacillati</taxon>
        <taxon>Chloroflexota</taxon>
        <taxon>Candidatus Thermofontia</taxon>
        <taxon>Phototrophicales</taxon>
        <taxon>Phototrophicaceae</taxon>
        <taxon>Phototrophicus</taxon>
    </lineage>
</organism>
<dbReference type="KEGG" id="pmet:G4Y79_09820"/>
<protein>
    <submittedName>
        <fullName evidence="4">SAM-dependent methyltransferase</fullName>
    </submittedName>
</protein>
<evidence type="ECO:0000259" key="3">
    <source>
        <dbReference type="PROSITE" id="PS51668"/>
    </source>
</evidence>
<dbReference type="AlphaFoldDB" id="A0A7S8ECY1"/>
<dbReference type="GO" id="GO:0008168">
    <property type="term" value="F:methyltransferase activity"/>
    <property type="evidence" value="ECO:0007669"/>
    <property type="project" value="UniProtKB-KW"/>
</dbReference>
<dbReference type="PANTHER" id="PTHR12818:SF0">
    <property type="entry name" value="TRNA (ADENINE(37)-N6)-METHYLTRANSFERASE"/>
    <property type="match status" value="1"/>
</dbReference>
<dbReference type="PROSITE" id="PS51668">
    <property type="entry name" value="TSAA_2"/>
    <property type="match status" value="1"/>
</dbReference>
<dbReference type="InterPro" id="IPR036414">
    <property type="entry name" value="YaeB_N_sf"/>
</dbReference>
<dbReference type="Gene3D" id="2.40.30.70">
    <property type="entry name" value="YaeB-like"/>
    <property type="match status" value="1"/>
</dbReference>
<dbReference type="InterPro" id="IPR036413">
    <property type="entry name" value="YaeB-like_sf"/>
</dbReference>
<dbReference type="InterPro" id="IPR040372">
    <property type="entry name" value="YaeB-like"/>
</dbReference>
<keyword evidence="5" id="KW-1185">Reference proteome</keyword>
<reference evidence="4 5" key="1">
    <citation type="submission" date="2020-02" db="EMBL/GenBank/DDBJ databases">
        <authorList>
            <person name="Zheng R.K."/>
            <person name="Sun C.M."/>
        </authorList>
    </citation>
    <scope>NUCLEOTIDE SEQUENCE [LARGE SCALE GENOMIC DNA]</scope>
    <source>
        <strain evidence="5">rifampicinis</strain>
    </source>
</reference>
<keyword evidence="1" id="KW-0949">S-adenosyl-L-methionine</keyword>
<sequence>MQPLTIQPIGTVKTISPEPEGDDWSKVISELHIDDTFSAGLDGLSDWSHIVVIYSMHGSEFSPEEHLIRSPGFDLPQVGIFAQRARFHPNTLGLTAVRIMSVKDNIITVKGLDAINGSPILDIKPYAPVYDGVQDPLVPAWFIQLMQGNA</sequence>
<dbReference type="Pfam" id="PF01980">
    <property type="entry name" value="TrmO_N"/>
    <property type="match status" value="1"/>
</dbReference>
<name>A0A7S8ECY1_9CHLR</name>
<dbReference type="EMBL" id="CP062983">
    <property type="protein sequence ID" value="QPC84651.1"/>
    <property type="molecule type" value="Genomic_DNA"/>
</dbReference>
<comment type="similarity">
    <text evidence="2">Belongs to the tRNA methyltransferase O family.</text>
</comment>
<dbReference type="CDD" id="cd09281">
    <property type="entry name" value="UPF0066"/>
    <property type="match status" value="1"/>
</dbReference>
<accession>A0A7S8ECY1</accession>
<keyword evidence="4" id="KW-0808">Transferase</keyword>